<evidence type="ECO:0000313" key="3">
    <source>
        <dbReference type="Proteomes" id="UP001208935"/>
    </source>
</evidence>
<keyword evidence="1" id="KW-0812">Transmembrane</keyword>
<feature type="transmembrane region" description="Helical" evidence="1">
    <location>
        <begin position="146"/>
        <end position="167"/>
    </location>
</feature>
<proteinExistence type="predicted"/>
<feature type="transmembrane region" description="Helical" evidence="1">
    <location>
        <begin position="210"/>
        <end position="232"/>
    </location>
</feature>
<protein>
    <recommendedName>
        <fullName evidence="4">Glycosyltransferase RgtA/B/C/D-like domain-containing protein</fullName>
    </recommendedName>
</protein>
<name>A0ABT3KTD1_9BURK</name>
<evidence type="ECO:0000313" key="2">
    <source>
        <dbReference type="EMBL" id="MCW5321578.1"/>
    </source>
</evidence>
<keyword evidence="1" id="KW-0472">Membrane</keyword>
<sequence length="496" mass="56070">MQMNKNLPDKKNSGYRLNFVLGFVLFVFIILAARYQYFLLNYIEWGDESETIVTAKMMASGQSLYSEIFNHHGPLTFFPGVMLELFGDFGVRGHRVPTAILQIISILAIYCSSIFKNNITRLTSVFYATFTIIFLMPKLLGHMYTYQALTGPLLLIILFVYTFPSIIDRNLLTAPRVFTGSLLIASLPFLASTYAPIAAILFLISLPRSYVKASVAGAFLGTAANLLFLICYGSLKGFLAIHFYLNYGILPEYLDVISSALASLSGKTDIIGPFLMFSIIGLLALASHEKKMPWRSILLAIGIASLLIRGIDFHGLPYYYAFIGISLLPILKINEFIHPVKLGALFFILLCSARASLLLPGDREELVARRIPAETEFSRLVKKYTDKDDKIIAYSFDNFQYIAADRLPASGHFFYLPWQEKYSENPKFGINIDACKEIAEYRPKIMLINKWKVWGLYSWDSYGGCIQKIVDTHYTQVPDRPFYIRKDISAAETRTP</sequence>
<evidence type="ECO:0008006" key="4">
    <source>
        <dbReference type="Google" id="ProtNLM"/>
    </source>
</evidence>
<feature type="transmembrane region" description="Helical" evidence="1">
    <location>
        <begin position="20"/>
        <end position="38"/>
    </location>
</feature>
<accession>A0ABT3KTD1</accession>
<feature type="transmembrane region" description="Helical" evidence="1">
    <location>
        <begin position="317"/>
        <end position="333"/>
    </location>
</feature>
<keyword evidence="3" id="KW-1185">Reference proteome</keyword>
<feature type="transmembrane region" description="Helical" evidence="1">
    <location>
        <begin position="294"/>
        <end position="311"/>
    </location>
</feature>
<gene>
    <name evidence="2" type="ORF">D5039_10570</name>
</gene>
<dbReference type="EMBL" id="QZCW01000002">
    <property type="protein sequence ID" value="MCW5321578.1"/>
    <property type="molecule type" value="Genomic_DNA"/>
</dbReference>
<feature type="transmembrane region" description="Helical" evidence="1">
    <location>
        <begin position="270"/>
        <end position="287"/>
    </location>
</feature>
<dbReference type="Proteomes" id="UP001208935">
    <property type="component" value="Unassembled WGS sequence"/>
</dbReference>
<keyword evidence="1" id="KW-1133">Transmembrane helix</keyword>
<evidence type="ECO:0000256" key="1">
    <source>
        <dbReference type="SAM" id="Phobius"/>
    </source>
</evidence>
<dbReference type="RefSeq" id="WP_265258397.1">
    <property type="nucleotide sequence ID" value="NZ_QZCV01000002.1"/>
</dbReference>
<feature type="transmembrane region" description="Helical" evidence="1">
    <location>
        <begin position="96"/>
        <end position="115"/>
    </location>
</feature>
<organism evidence="2 3">
    <name type="scientific">Verminephrobacter aporrectodeae subsp. tuberculatae</name>
    <dbReference type="NCBI Taxonomy" id="1110392"/>
    <lineage>
        <taxon>Bacteria</taxon>
        <taxon>Pseudomonadati</taxon>
        <taxon>Pseudomonadota</taxon>
        <taxon>Betaproteobacteria</taxon>
        <taxon>Burkholderiales</taxon>
        <taxon>Comamonadaceae</taxon>
        <taxon>Verminephrobacter</taxon>
    </lineage>
</organism>
<comment type="caution">
    <text evidence="2">The sequence shown here is derived from an EMBL/GenBank/DDBJ whole genome shotgun (WGS) entry which is preliminary data.</text>
</comment>
<feature type="transmembrane region" description="Helical" evidence="1">
    <location>
        <begin position="179"/>
        <end position="204"/>
    </location>
</feature>
<reference evidence="3" key="1">
    <citation type="submission" date="2023-07" db="EMBL/GenBank/DDBJ databases">
        <title>Verminephrobacter genomes.</title>
        <authorList>
            <person name="Lund M.B."/>
        </authorList>
    </citation>
    <scope>NUCLEOTIDE SEQUENCE [LARGE SCALE GENOMIC DNA]</scope>
    <source>
        <strain evidence="3">AtM5-05</strain>
    </source>
</reference>
<feature type="transmembrane region" description="Helical" evidence="1">
    <location>
        <begin position="122"/>
        <end position="140"/>
    </location>
</feature>